<feature type="binding site" evidence="10">
    <location>
        <position position="250"/>
    </location>
    <ligand>
        <name>Mn(2+)</name>
        <dbReference type="ChEBI" id="CHEBI:29035"/>
    </ligand>
</feature>
<dbReference type="Proteomes" id="UP000000787">
    <property type="component" value="Plasmid pHAU01"/>
</dbReference>
<evidence type="ECO:0000313" key="12">
    <source>
        <dbReference type="Proteomes" id="UP000000787"/>
    </source>
</evidence>
<dbReference type="GO" id="GO:0043571">
    <property type="term" value="P:maintenance of CRISPR repeat elements"/>
    <property type="evidence" value="ECO:0007669"/>
    <property type="project" value="UniProtKB-UniRule"/>
</dbReference>
<keyword evidence="1 10" id="KW-0540">Nuclease</keyword>
<keyword evidence="7 10" id="KW-0238">DNA-binding</keyword>
<keyword evidence="12" id="KW-1185">Reference proteome</keyword>
<evidence type="ECO:0000256" key="2">
    <source>
        <dbReference type="ARBA" id="ARBA00022723"/>
    </source>
</evidence>
<dbReference type="InterPro" id="IPR050646">
    <property type="entry name" value="Cas1"/>
</dbReference>
<dbReference type="KEGG" id="hau:Haur_5081"/>
<geneLocation type="plasmid" evidence="11 12">
    <name>pHAU01</name>
</geneLocation>
<dbReference type="InterPro" id="IPR042206">
    <property type="entry name" value="CRISPR-assoc_Cas1_C"/>
</dbReference>
<dbReference type="CDD" id="cd09634">
    <property type="entry name" value="Cas1_I-II-III"/>
    <property type="match status" value="1"/>
</dbReference>
<keyword evidence="5 10" id="KW-0460">Magnesium</keyword>
<evidence type="ECO:0000256" key="8">
    <source>
        <dbReference type="ARBA" id="ARBA00023211"/>
    </source>
</evidence>
<dbReference type="InterPro" id="IPR042211">
    <property type="entry name" value="CRISPR-assoc_Cas1_N"/>
</dbReference>
<feature type="binding site" evidence="10">
    <location>
        <position position="235"/>
    </location>
    <ligand>
        <name>Mn(2+)</name>
        <dbReference type="ChEBI" id="CHEBI:29035"/>
    </ligand>
</feature>
<name>A9B8P5_HERA2</name>
<feature type="binding site" evidence="10">
    <location>
        <position position="170"/>
    </location>
    <ligand>
        <name>Mn(2+)</name>
        <dbReference type="ChEBI" id="CHEBI:29035"/>
    </ligand>
</feature>
<dbReference type="PANTHER" id="PTHR34353">
    <property type="entry name" value="CRISPR-ASSOCIATED ENDONUCLEASE CAS1 1"/>
    <property type="match status" value="1"/>
</dbReference>
<keyword evidence="4 10" id="KW-0378">Hydrolase</keyword>
<evidence type="ECO:0000256" key="5">
    <source>
        <dbReference type="ARBA" id="ARBA00022842"/>
    </source>
</evidence>
<dbReference type="InParanoid" id="A9B8P5"/>
<protein>
    <recommendedName>
        <fullName evidence="10">CRISPR-associated endonuclease Cas1</fullName>
        <ecNumber evidence="10">3.1.-.-</ecNumber>
    </recommendedName>
</protein>
<dbReference type="HOGENOM" id="CLU_052779_0_0_0"/>
<dbReference type="NCBIfam" id="TIGR00287">
    <property type="entry name" value="cas1"/>
    <property type="match status" value="1"/>
</dbReference>
<dbReference type="Gene3D" id="1.20.120.920">
    <property type="entry name" value="CRISPR-associated endonuclease Cas1, C-terminal domain"/>
    <property type="match status" value="1"/>
</dbReference>
<comment type="similarity">
    <text evidence="10">Belongs to the CRISPR-associated endonuclease Cas1 family.</text>
</comment>
<dbReference type="GO" id="GO:0016787">
    <property type="term" value="F:hydrolase activity"/>
    <property type="evidence" value="ECO:0007669"/>
    <property type="project" value="UniProtKB-KW"/>
</dbReference>
<dbReference type="Gene3D" id="3.100.10.20">
    <property type="entry name" value="CRISPR-associated endonuclease Cas1, N-terminal domain"/>
    <property type="match status" value="1"/>
</dbReference>
<comment type="subunit">
    <text evidence="9 10">Homodimer, forms a heterotetramer with a Cas2 homodimer.</text>
</comment>
<evidence type="ECO:0000256" key="7">
    <source>
        <dbReference type="ARBA" id="ARBA00023125"/>
    </source>
</evidence>
<proteinExistence type="inferred from homology"/>
<evidence type="ECO:0000313" key="11">
    <source>
        <dbReference type="EMBL" id="ABX07709.1"/>
    </source>
</evidence>
<keyword evidence="2 10" id="KW-0479">Metal-binding</keyword>
<dbReference type="AlphaFoldDB" id="A9B8P5"/>
<evidence type="ECO:0000256" key="1">
    <source>
        <dbReference type="ARBA" id="ARBA00022722"/>
    </source>
</evidence>
<dbReference type="HAMAP" id="MF_01470">
    <property type="entry name" value="Cas1"/>
    <property type="match status" value="1"/>
</dbReference>
<dbReference type="PANTHER" id="PTHR34353:SF2">
    <property type="entry name" value="CRISPR-ASSOCIATED ENDONUCLEASE CAS1 1"/>
    <property type="match status" value="1"/>
</dbReference>
<evidence type="ECO:0000256" key="6">
    <source>
        <dbReference type="ARBA" id="ARBA00023118"/>
    </source>
</evidence>
<reference evidence="11 12" key="1">
    <citation type="journal article" date="2011" name="Stand. Genomic Sci.">
        <title>Complete genome sequence of the filamentous gliding predatory bacterium Herpetosiphon aurantiacus type strain (114-95(T)).</title>
        <authorList>
            <person name="Kiss H."/>
            <person name="Nett M."/>
            <person name="Domin N."/>
            <person name="Martin K."/>
            <person name="Maresca J.A."/>
            <person name="Copeland A."/>
            <person name="Lapidus A."/>
            <person name="Lucas S."/>
            <person name="Berry K.W."/>
            <person name="Glavina Del Rio T."/>
            <person name="Dalin E."/>
            <person name="Tice H."/>
            <person name="Pitluck S."/>
            <person name="Richardson P."/>
            <person name="Bruce D."/>
            <person name="Goodwin L."/>
            <person name="Han C."/>
            <person name="Detter J.C."/>
            <person name="Schmutz J."/>
            <person name="Brettin T."/>
            <person name="Land M."/>
            <person name="Hauser L."/>
            <person name="Kyrpides N.C."/>
            <person name="Ivanova N."/>
            <person name="Goker M."/>
            <person name="Woyke T."/>
            <person name="Klenk H.P."/>
            <person name="Bryant D.A."/>
        </authorList>
    </citation>
    <scope>NUCLEOTIDE SEQUENCE [LARGE SCALE GENOMIC DNA]</scope>
    <source>
        <strain evidence="12">ATCC 23779 / DSM 785 / 114-95</strain>
        <plasmid evidence="11">pHAU01</plasmid>
    </source>
</reference>
<comment type="function">
    <text evidence="10">CRISPR (clustered regularly interspaced short palindromic repeat), is an adaptive immune system that provides protection against mobile genetic elements (viruses, transposable elements and conjugative plasmids). CRISPR clusters contain spacers, sequences complementary to antecedent mobile elements, and target invading nucleic acids. CRISPR clusters are transcribed and processed into CRISPR RNA (crRNA). Acts as a dsDNA endonuclease. Involved in the integration of spacer DNA into the CRISPR cassette.</text>
</comment>
<keyword evidence="6 10" id="KW-0051">Antiviral defense</keyword>
<gene>
    <name evidence="10" type="primary">cas1</name>
    <name evidence="11" type="ordered locus">Haur_5081</name>
</gene>
<evidence type="ECO:0000256" key="9">
    <source>
        <dbReference type="ARBA" id="ARBA00038592"/>
    </source>
</evidence>
<dbReference type="EC" id="3.1.-.-" evidence="10"/>
<organism evidence="11 12">
    <name type="scientific">Herpetosiphon aurantiacus (strain ATCC 23779 / DSM 785 / 114-95)</name>
    <dbReference type="NCBI Taxonomy" id="316274"/>
    <lineage>
        <taxon>Bacteria</taxon>
        <taxon>Bacillati</taxon>
        <taxon>Chloroflexota</taxon>
        <taxon>Chloroflexia</taxon>
        <taxon>Herpetosiphonales</taxon>
        <taxon>Herpetosiphonaceae</taxon>
        <taxon>Herpetosiphon</taxon>
    </lineage>
</organism>
<evidence type="ECO:0000256" key="3">
    <source>
        <dbReference type="ARBA" id="ARBA00022759"/>
    </source>
</evidence>
<sequence length="337" mass="38588">MELIVHERGTFIQKHQGRLRVMREKERLAEVPLLILDHVIIESYGVGISSDAVRACAEHGIPIHFLSSTGIAYASLYSAGLTGTVQTRRAQLQAFENERGAWLARAFVCGKLENQHNLLRMMAKYRKTADPACFQRVQPIIAEMRDHIIEAERVMPQQLEHIRPSLLSIEGRGAARYWFGVRELLLCDLDWPGRETQGARDPLNSALNYGYGILYSQIERCLVLAGLDPYGGFMHTDRPGKPSLVLDLIEEFRQTVVDRTILGLVNRKMTIEQDETGRLSDHTREMIRERLFKRLEASEPYETKRVSLRVIMQSQARHLATFVRGDRDTYTPFIASW</sequence>
<dbReference type="GO" id="GO:0004519">
    <property type="term" value="F:endonuclease activity"/>
    <property type="evidence" value="ECO:0007669"/>
    <property type="project" value="UniProtKB-UniRule"/>
</dbReference>
<accession>A9B8P5</accession>
<dbReference type="GO" id="GO:0003677">
    <property type="term" value="F:DNA binding"/>
    <property type="evidence" value="ECO:0007669"/>
    <property type="project" value="UniProtKB-KW"/>
</dbReference>
<keyword evidence="8 10" id="KW-0464">Manganese</keyword>
<evidence type="ECO:0000256" key="10">
    <source>
        <dbReference type="HAMAP-Rule" id="MF_01470"/>
    </source>
</evidence>
<evidence type="ECO:0000256" key="4">
    <source>
        <dbReference type="ARBA" id="ARBA00022801"/>
    </source>
</evidence>
<dbReference type="InterPro" id="IPR002729">
    <property type="entry name" value="CRISPR-assoc_Cas1"/>
</dbReference>
<dbReference type="Pfam" id="PF01867">
    <property type="entry name" value="Cas_Cas1"/>
    <property type="match status" value="1"/>
</dbReference>
<comment type="cofactor">
    <cofactor evidence="10">
        <name>Mg(2+)</name>
        <dbReference type="ChEBI" id="CHEBI:18420"/>
    </cofactor>
    <cofactor evidence="10">
        <name>Mn(2+)</name>
        <dbReference type="ChEBI" id="CHEBI:29035"/>
    </cofactor>
</comment>
<keyword evidence="3 10" id="KW-0255">Endonuclease</keyword>
<dbReference type="GO" id="GO:0051607">
    <property type="term" value="P:defense response to virus"/>
    <property type="evidence" value="ECO:0007669"/>
    <property type="project" value="UniProtKB-UniRule"/>
</dbReference>
<dbReference type="GO" id="GO:0046872">
    <property type="term" value="F:metal ion binding"/>
    <property type="evidence" value="ECO:0007669"/>
    <property type="project" value="UniProtKB-UniRule"/>
</dbReference>
<keyword evidence="11" id="KW-0614">Plasmid</keyword>
<dbReference type="EMBL" id="CP000876">
    <property type="protein sequence ID" value="ABX07709.1"/>
    <property type="molecule type" value="Genomic_DNA"/>
</dbReference>